<evidence type="ECO:0000256" key="2">
    <source>
        <dbReference type="ARBA" id="ARBA00022679"/>
    </source>
</evidence>
<dbReference type="OrthoDB" id="9765175at2"/>
<keyword evidence="1" id="KW-0328">Glycosyltransferase</keyword>
<gene>
    <name evidence="4" type="ORF">FEZ51_04080</name>
</gene>
<evidence type="ECO:0000313" key="4">
    <source>
        <dbReference type="EMBL" id="TLQ04823.1"/>
    </source>
</evidence>
<feature type="domain" description="Glycosyl transferase family 1" evidence="3">
    <location>
        <begin position="300"/>
        <end position="453"/>
    </location>
</feature>
<dbReference type="PANTHER" id="PTHR12526">
    <property type="entry name" value="GLYCOSYLTRANSFERASE"/>
    <property type="match status" value="1"/>
</dbReference>
<sequence>MNFFVNEAMGIGNSGVEHAQFYRAKRFEQVNLPYKFIFMELVDNLHEAMDRWNLTDNQVISIWEFFVFGEDYAINGLEKRVRPFDATTIDSTNTTRISNKITSSNIRIVRHFLKYPNPKDENTLLVTSSRVEIYDNESNERKVMYEELEDPHGDGRFKIQNIHLYNQENNKRLFFPNLVQLRRYFINELERIFDGKNIFIVDRGEDSEVAIMDDPHRSNNLKVMSVVHADHLADRDDPKNPFWNNYYEYTLTHLNKIDRLIVATELQRKDLLIDFPNFDKKIVTIPVGGVNDQRPYHAERKKHDGLKLVTISRLASEKHVDLIIHAVSNLHKLGAKVNLDIYGAGGEKEKLSSLIKENKAEKFIVLKGLTHHAEDVYPKYDAFISASFSEGFGLTYIEALNAGLPVITFNARFGAMEMIKDGYNGYSYEFKREDSGYNIRQLEKGIRKMLKTDIGEMQEAVLESVSNFKDQVIAEKWRNVINEL</sequence>
<dbReference type="AlphaFoldDB" id="A0A5R9BX05"/>
<comment type="caution">
    <text evidence="4">The sequence shown here is derived from an EMBL/GenBank/DDBJ whole genome shotgun (WGS) entry which is preliminary data.</text>
</comment>
<dbReference type="GO" id="GO:0016757">
    <property type="term" value="F:glycosyltransferase activity"/>
    <property type="evidence" value="ECO:0007669"/>
    <property type="project" value="UniProtKB-KW"/>
</dbReference>
<dbReference type="SUPFAM" id="SSF53756">
    <property type="entry name" value="UDP-Glycosyltransferase/glycogen phosphorylase"/>
    <property type="match status" value="1"/>
</dbReference>
<dbReference type="PANTHER" id="PTHR12526:SF629">
    <property type="entry name" value="TEICHURONIC ACID BIOSYNTHESIS GLYCOSYLTRANSFERASE TUAH-RELATED"/>
    <property type="match status" value="1"/>
</dbReference>
<evidence type="ECO:0000256" key="1">
    <source>
        <dbReference type="ARBA" id="ARBA00022676"/>
    </source>
</evidence>
<organism evidence="4 5">
    <name type="scientific">Pediococcus stilesii</name>
    <dbReference type="NCBI Taxonomy" id="331679"/>
    <lineage>
        <taxon>Bacteria</taxon>
        <taxon>Bacillati</taxon>
        <taxon>Bacillota</taxon>
        <taxon>Bacilli</taxon>
        <taxon>Lactobacillales</taxon>
        <taxon>Lactobacillaceae</taxon>
        <taxon>Pediococcus</taxon>
    </lineage>
</organism>
<dbReference type="Gene3D" id="3.40.50.2000">
    <property type="entry name" value="Glycogen Phosphorylase B"/>
    <property type="match status" value="2"/>
</dbReference>
<evidence type="ECO:0000259" key="3">
    <source>
        <dbReference type="Pfam" id="PF00534"/>
    </source>
</evidence>
<reference evidence="4 5" key="1">
    <citation type="submission" date="2019-05" db="EMBL/GenBank/DDBJ databases">
        <title>The metagenome of a microbial culture collection derived from dairy environment covers the genomic content of the human microbiome.</title>
        <authorList>
            <person name="Roder T."/>
            <person name="Wuthrich D."/>
            <person name="Sattari Z."/>
            <person name="Von Ah U."/>
            <person name="Bar C."/>
            <person name="Ronchi F."/>
            <person name="Macpherson A.J."/>
            <person name="Ganal-Vonarburg S.C."/>
            <person name="Bruggmann R."/>
            <person name="Vergeres G."/>
        </authorList>
    </citation>
    <scope>NUCLEOTIDE SEQUENCE [LARGE SCALE GENOMIC DNA]</scope>
    <source>
        <strain evidence="4 5">FAM 18815</strain>
    </source>
</reference>
<dbReference type="InterPro" id="IPR001296">
    <property type="entry name" value="Glyco_trans_1"/>
</dbReference>
<protein>
    <submittedName>
        <fullName evidence="4">Glycosyltransferase</fullName>
    </submittedName>
</protein>
<dbReference type="Proteomes" id="UP000305541">
    <property type="component" value="Unassembled WGS sequence"/>
</dbReference>
<dbReference type="Pfam" id="PF00534">
    <property type="entry name" value="Glycos_transf_1"/>
    <property type="match status" value="1"/>
</dbReference>
<name>A0A5R9BX05_9LACO</name>
<dbReference type="EMBL" id="VBTH01000005">
    <property type="protein sequence ID" value="TLQ04823.1"/>
    <property type="molecule type" value="Genomic_DNA"/>
</dbReference>
<keyword evidence="2 4" id="KW-0808">Transferase</keyword>
<accession>A0A5R9BX05</accession>
<dbReference type="RefSeq" id="WP_138474111.1">
    <property type="nucleotide sequence ID" value="NZ_VBTH01000005.1"/>
</dbReference>
<evidence type="ECO:0000313" key="5">
    <source>
        <dbReference type="Proteomes" id="UP000305541"/>
    </source>
</evidence>
<proteinExistence type="predicted"/>